<gene>
    <name evidence="2" type="ORF">CE154_008700</name>
</gene>
<dbReference type="SUPFAM" id="SSF50129">
    <property type="entry name" value="GroES-like"/>
    <property type="match status" value="1"/>
</dbReference>
<dbReference type="Gene3D" id="3.40.50.720">
    <property type="entry name" value="NAD(P)-binding Rossmann-like Domain"/>
    <property type="match status" value="1"/>
</dbReference>
<dbReference type="PANTHER" id="PTHR43677:SF4">
    <property type="entry name" value="QUINONE OXIDOREDUCTASE-LIKE PROTEIN 2"/>
    <property type="match status" value="1"/>
</dbReference>
<dbReference type="Proteomes" id="UP000216225">
    <property type="component" value="Unassembled WGS sequence"/>
</dbReference>
<dbReference type="SMART" id="SM00829">
    <property type="entry name" value="PKS_ER"/>
    <property type="match status" value="1"/>
</dbReference>
<dbReference type="InterPro" id="IPR036291">
    <property type="entry name" value="NAD(P)-bd_dom_sf"/>
</dbReference>
<dbReference type="Pfam" id="PF00107">
    <property type="entry name" value="ADH_zinc_N"/>
    <property type="match status" value="1"/>
</dbReference>
<proteinExistence type="predicted"/>
<dbReference type="Gene3D" id="3.90.180.10">
    <property type="entry name" value="Medium-chain alcohol dehydrogenases, catalytic domain"/>
    <property type="match status" value="1"/>
</dbReference>
<reference evidence="2 3" key="1">
    <citation type="submission" date="2018-09" db="EMBL/GenBank/DDBJ databases">
        <title>Genome comparison of Alicycliphilus sp. BQ1, a polyurethanolytic bacterium, with its closest phylogenetic relatives Alicycliphilus denitrificans BC and K601, unable to attack polyurethane.</title>
        <authorList>
            <person name="Loza-Tavera H."/>
            <person name="Lozano L."/>
            <person name="Cevallos M."/>
            <person name="Maya-Lucas O."/>
            <person name="Garcia-Mena J."/>
            <person name="Hernandez J."/>
        </authorList>
    </citation>
    <scope>NUCLEOTIDE SEQUENCE [LARGE SCALE GENOMIC DNA]</scope>
    <source>
        <strain evidence="2 3">BQ1</strain>
    </source>
</reference>
<dbReference type="CDD" id="cd08241">
    <property type="entry name" value="QOR1"/>
    <property type="match status" value="1"/>
</dbReference>
<evidence type="ECO:0000313" key="3">
    <source>
        <dbReference type="Proteomes" id="UP000216225"/>
    </source>
</evidence>
<comment type="caution">
    <text evidence="2">The sequence shown here is derived from an EMBL/GenBank/DDBJ whole genome shotgun (WGS) entry which is preliminary data.</text>
</comment>
<protein>
    <submittedName>
        <fullName evidence="2">NADPH:quinone oxidoreductase family protein</fullName>
    </submittedName>
</protein>
<dbReference type="GO" id="GO:0016491">
    <property type="term" value="F:oxidoreductase activity"/>
    <property type="evidence" value="ECO:0007669"/>
    <property type="project" value="InterPro"/>
</dbReference>
<accession>A0A3R7IJ95</accession>
<dbReference type="InterPro" id="IPR020843">
    <property type="entry name" value="ER"/>
</dbReference>
<dbReference type="InterPro" id="IPR051397">
    <property type="entry name" value="Zn-ADH-like_protein"/>
</dbReference>
<dbReference type="EMBL" id="NKDB02000001">
    <property type="protein sequence ID" value="RKJ99779.1"/>
    <property type="molecule type" value="Genomic_DNA"/>
</dbReference>
<dbReference type="InterPro" id="IPR011032">
    <property type="entry name" value="GroES-like_sf"/>
</dbReference>
<dbReference type="AlphaFoldDB" id="A0A3R7IJ95"/>
<dbReference type="InterPro" id="IPR013149">
    <property type="entry name" value="ADH-like_C"/>
</dbReference>
<dbReference type="PANTHER" id="PTHR43677">
    <property type="entry name" value="SHORT-CHAIN DEHYDROGENASE/REDUCTASE"/>
    <property type="match status" value="1"/>
</dbReference>
<dbReference type="Pfam" id="PF08240">
    <property type="entry name" value="ADH_N"/>
    <property type="match status" value="1"/>
</dbReference>
<name>A0A3R7IJ95_9BURK</name>
<dbReference type="SUPFAM" id="SSF51735">
    <property type="entry name" value="NAD(P)-binding Rossmann-fold domains"/>
    <property type="match status" value="1"/>
</dbReference>
<feature type="domain" description="Enoyl reductase (ER)" evidence="1">
    <location>
        <begin position="10"/>
        <end position="330"/>
    </location>
</feature>
<sequence>MKAVVCREYGGLDAARLEDVAPPPMRPGCVRVRVEAASASFASLLVMAGKHQNKAPLPLIPGTEVAGVVTEVAGDVSRFRPGDRVIAGVQSGGYAQEVVAPQQTVFDLPGPVGFEDGAQFPTIYGTAYGALKWRAQLAPSEFVLVHGAGGGSGLAAVEVAKALGGRVIATAGSEEKLEVARSRGAEHAINYREQDWRAAVLEITRQRGADVIYDPVGGSTFDTSLRCIAPEGRIIPMGFAGGTIPTVPANIVLVKNITVLGVYWGYYFGWGRQPVLPSNDARMRAAYAELFEWVIQGKLKPFAHAVLPLSGFRTALEMIASRAVVGRVILRPQAG</sequence>
<dbReference type="RefSeq" id="WP_094436875.1">
    <property type="nucleotide sequence ID" value="NZ_NKDB02000001.1"/>
</dbReference>
<organism evidence="2 3">
    <name type="scientific">Alicycliphilus denitrificans</name>
    <dbReference type="NCBI Taxonomy" id="179636"/>
    <lineage>
        <taxon>Bacteria</taxon>
        <taxon>Pseudomonadati</taxon>
        <taxon>Pseudomonadota</taxon>
        <taxon>Betaproteobacteria</taxon>
        <taxon>Burkholderiales</taxon>
        <taxon>Comamonadaceae</taxon>
        <taxon>Alicycliphilus</taxon>
    </lineage>
</organism>
<dbReference type="InterPro" id="IPR013154">
    <property type="entry name" value="ADH-like_N"/>
</dbReference>
<evidence type="ECO:0000259" key="1">
    <source>
        <dbReference type="SMART" id="SM00829"/>
    </source>
</evidence>
<evidence type="ECO:0000313" key="2">
    <source>
        <dbReference type="EMBL" id="RKJ99779.1"/>
    </source>
</evidence>